<evidence type="ECO:0000256" key="1">
    <source>
        <dbReference type="ARBA" id="ARBA00006484"/>
    </source>
</evidence>
<protein>
    <recommendedName>
        <fullName evidence="6">SDR family NAD(P)-dependent oxidoreductase</fullName>
    </recommendedName>
</protein>
<dbReference type="KEGG" id="ssck:SPSK_03758"/>
<keyword evidence="2" id="KW-0560">Oxidoreductase</keyword>
<evidence type="ECO:0000256" key="3">
    <source>
        <dbReference type="SAM" id="SignalP"/>
    </source>
</evidence>
<evidence type="ECO:0000313" key="5">
    <source>
        <dbReference type="Proteomes" id="UP000033710"/>
    </source>
</evidence>
<comment type="caution">
    <text evidence="4">The sequence shown here is derived from an EMBL/GenBank/DDBJ whole genome shotgun (WGS) entry which is preliminary data.</text>
</comment>
<dbReference type="GO" id="GO:0016020">
    <property type="term" value="C:membrane"/>
    <property type="evidence" value="ECO:0007669"/>
    <property type="project" value="TreeGrafter"/>
</dbReference>
<accession>A0A0F2M2Z0</accession>
<name>A0A0F2M2Z0_SPOSC</name>
<dbReference type="Gene3D" id="3.40.50.720">
    <property type="entry name" value="NAD(P)-binding Rossmann-like Domain"/>
    <property type="match status" value="1"/>
</dbReference>
<dbReference type="InterPro" id="IPR002347">
    <property type="entry name" value="SDR_fam"/>
</dbReference>
<dbReference type="PANTHER" id="PTHR44196:SF1">
    <property type="entry name" value="DEHYDROGENASE_REDUCTASE SDR FAMILY MEMBER 7B"/>
    <property type="match status" value="1"/>
</dbReference>
<evidence type="ECO:0000313" key="4">
    <source>
        <dbReference type="EMBL" id="KJR82501.1"/>
    </source>
</evidence>
<dbReference type="GO" id="GO:0016491">
    <property type="term" value="F:oxidoreductase activity"/>
    <property type="evidence" value="ECO:0007669"/>
    <property type="project" value="UniProtKB-KW"/>
</dbReference>
<comment type="similarity">
    <text evidence="1">Belongs to the short-chain dehydrogenases/reductases (SDR) family.</text>
</comment>
<reference evidence="4 5" key="1">
    <citation type="journal article" date="2014" name="BMC Genomics">
        <title>Comparative genomics of the major fungal agents of human and animal Sporotrichosis: Sporothrix schenckii and Sporothrix brasiliensis.</title>
        <authorList>
            <person name="Teixeira M.M."/>
            <person name="de Almeida L.G."/>
            <person name="Kubitschek-Barreira P."/>
            <person name="Alves F.L."/>
            <person name="Kioshima E.S."/>
            <person name="Abadio A.K."/>
            <person name="Fernandes L."/>
            <person name="Derengowski L.S."/>
            <person name="Ferreira K.S."/>
            <person name="Souza R.C."/>
            <person name="Ruiz J.C."/>
            <person name="de Andrade N.C."/>
            <person name="Paes H.C."/>
            <person name="Nicola A.M."/>
            <person name="Albuquerque P."/>
            <person name="Gerber A.L."/>
            <person name="Martins V.P."/>
            <person name="Peconick L.D."/>
            <person name="Neto A.V."/>
            <person name="Chaucanez C.B."/>
            <person name="Silva P.A."/>
            <person name="Cunha O.L."/>
            <person name="de Oliveira F.F."/>
            <person name="dos Santos T.C."/>
            <person name="Barros A.L."/>
            <person name="Soares M.A."/>
            <person name="de Oliveira L.M."/>
            <person name="Marini M.M."/>
            <person name="Villalobos-Duno H."/>
            <person name="Cunha M.M."/>
            <person name="de Hoog S."/>
            <person name="da Silveira J.F."/>
            <person name="Henrissat B."/>
            <person name="Nino-Vega G.A."/>
            <person name="Cisalpino P.S."/>
            <person name="Mora-Montes H.M."/>
            <person name="Almeida S.R."/>
            <person name="Stajich J.E."/>
            <person name="Lopes-Bezerra L.M."/>
            <person name="Vasconcelos A.T."/>
            <person name="Felipe M.S."/>
        </authorList>
    </citation>
    <scope>NUCLEOTIDE SEQUENCE [LARGE SCALE GENOMIC DNA]</scope>
    <source>
        <strain evidence="4 5">1099-18</strain>
    </source>
</reference>
<dbReference type="SUPFAM" id="SSF51735">
    <property type="entry name" value="NAD(P)-binding Rossmann-fold domains"/>
    <property type="match status" value="1"/>
</dbReference>
<feature type="signal peptide" evidence="3">
    <location>
        <begin position="1"/>
        <end position="19"/>
    </location>
</feature>
<organism evidence="4 5">
    <name type="scientific">Sporothrix schenckii 1099-18</name>
    <dbReference type="NCBI Taxonomy" id="1397361"/>
    <lineage>
        <taxon>Eukaryota</taxon>
        <taxon>Fungi</taxon>
        <taxon>Dikarya</taxon>
        <taxon>Ascomycota</taxon>
        <taxon>Pezizomycotina</taxon>
        <taxon>Sordariomycetes</taxon>
        <taxon>Sordariomycetidae</taxon>
        <taxon>Ophiostomatales</taxon>
        <taxon>Ophiostomataceae</taxon>
        <taxon>Sporothrix</taxon>
    </lineage>
</organism>
<gene>
    <name evidence="4" type="ORF">SPSK_03758</name>
</gene>
<feature type="chain" id="PRO_5002454735" description="SDR family NAD(P)-dependent oxidoreductase" evidence="3">
    <location>
        <begin position="20"/>
        <end position="85"/>
    </location>
</feature>
<dbReference type="Pfam" id="PF00106">
    <property type="entry name" value="adh_short"/>
    <property type="match status" value="1"/>
</dbReference>
<dbReference type="Proteomes" id="UP000033710">
    <property type="component" value="Unassembled WGS sequence"/>
</dbReference>
<keyword evidence="3" id="KW-0732">Signal</keyword>
<reference evidence="4 5" key="2">
    <citation type="journal article" date="2015" name="Eukaryot. Cell">
        <title>Asexual propagation of a virulent clone complex in a human and feline outbreak of sporotrichosis.</title>
        <authorList>
            <person name="Teixeira Mde M."/>
            <person name="Rodrigues A.M."/>
            <person name="Tsui C.K."/>
            <person name="de Almeida L.G."/>
            <person name="Van Diepeningen A.D."/>
            <person name="van den Ende B.G."/>
            <person name="Fernandes G.F."/>
            <person name="Kano R."/>
            <person name="Hamelin R.C."/>
            <person name="Lopes-Bezerra L.M."/>
            <person name="Vasconcelos A.T."/>
            <person name="de Hoog S."/>
            <person name="de Camargo Z.P."/>
            <person name="Felipe M.S."/>
        </authorList>
    </citation>
    <scope>NUCLEOTIDE SEQUENCE [LARGE SCALE GENOMIC DNA]</scope>
    <source>
        <strain evidence="4 5">1099-18</strain>
    </source>
</reference>
<dbReference type="RefSeq" id="XP_016585177.1">
    <property type="nucleotide sequence ID" value="XM_016730592.1"/>
</dbReference>
<dbReference type="AlphaFoldDB" id="A0A0F2M2Z0"/>
<evidence type="ECO:0000256" key="2">
    <source>
        <dbReference type="ARBA" id="ARBA00023002"/>
    </source>
</evidence>
<dbReference type="OrthoDB" id="10267115at2759"/>
<dbReference type="EMBL" id="AXCR01000010">
    <property type="protein sequence ID" value="KJR82501.1"/>
    <property type="molecule type" value="Genomic_DNA"/>
</dbReference>
<dbReference type="GeneID" id="27665869"/>
<sequence length="85" mass="8409">MPSSLALTSAGIVGASALAATTMGLFGGNQMPVDGKTVLITGASEGMGRSAARLLAAQGANVIVVARNVERLTETVAEIKVGPRG</sequence>
<dbReference type="InterPro" id="IPR036291">
    <property type="entry name" value="NAD(P)-bd_dom_sf"/>
</dbReference>
<evidence type="ECO:0008006" key="6">
    <source>
        <dbReference type="Google" id="ProtNLM"/>
    </source>
</evidence>
<dbReference type="PANTHER" id="PTHR44196">
    <property type="entry name" value="DEHYDROGENASE/REDUCTASE SDR FAMILY MEMBER 7B"/>
    <property type="match status" value="1"/>
</dbReference>
<proteinExistence type="inferred from homology"/>
<dbReference type="VEuPathDB" id="FungiDB:SPSK_03758"/>